<keyword evidence="2" id="KW-1185">Reference proteome</keyword>
<reference evidence="1 2" key="1">
    <citation type="submission" date="2017-04" db="EMBL/GenBank/DDBJ databases">
        <title>Whole Genome Sequence of 1,4-Dioxane Degrading Bacterium Mycobacterium dioxanotrophicus PH-06.</title>
        <authorList>
            <person name="He Y."/>
        </authorList>
    </citation>
    <scope>NUCLEOTIDE SEQUENCE [LARGE SCALE GENOMIC DNA]</scope>
    <source>
        <strain evidence="1 2">PH-06</strain>
    </source>
</reference>
<dbReference type="KEGG" id="mdx:BTO20_14850"/>
<dbReference type="AlphaFoldDB" id="A0A1Y0C3D4"/>
<evidence type="ECO:0000313" key="2">
    <source>
        <dbReference type="Proteomes" id="UP000195331"/>
    </source>
</evidence>
<accession>A0A1Y0C3D4</accession>
<organism evidence="1 2">
    <name type="scientific">Mycobacterium dioxanotrophicus</name>
    <dbReference type="NCBI Taxonomy" id="482462"/>
    <lineage>
        <taxon>Bacteria</taxon>
        <taxon>Bacillati</taxon>
        <taxon>Actinomycetota</taxon>
        <taxon>Actinomycetes</taxon>
        <taxon>Mycobacteriales</taxon>
        <taxon>Mycobacteriaceae</taxon>
        <taxon>Mycobacterium</taxon>
    </lineage>
</organism>
<dbReference type="EMBL" id="CP020809">
    <property type="protein sequence ID" value="ART69698.1"/>
    <property type="molecule type" value="Genomic_DNA"/>
</dbReference>
<protein>
    <submittedName>
        <fullName evidence="1">Uncharacterized protein</fullName>
    </submittedName>
</protein>
<gene>
    <name evidence="1" type="ORF">BTO20_14850</name>
</gene>
<sequence>MTTANDDTWCDLTDVLTNEQFQAIASGHWFGEFLDRQQVGGASLYGITRRYADGRCERRIDLVALDAVHMTPAQARELADALHALADKADSRPPAPR</sequence>
<name>A0A1Y0C3D4_9MYCO</name>
<proteinExistence type="predicted"/>
<dbReference type="RefSeq" id="WP_087077044.1">
    <property type="nucleotide sequence ID" value="NZ_CP020809.1"/>
</dbReference>
<evidence type="ECO:0000313" key="1">
    <source>
        <dbReference type="EMBL" id="ART69698.1"/>
    </source>
</evidence>
<dbReference type="Proteomes" id="UP000195331">
    <property type="component" value="Chromosome"/>
</dbReference>